<dbReference type="InterPro" id="IPR053781">
    <property type="entry name" value="F-box_AtFBL13-like"/>
</dbReference>
<gene>
    <name evidence="2" type="ORF">T459_01601</name>
</gene>
<dbReference type="SUPFAM" id="SSF81383">
    <property type="entry name" value="F-box domain"/>
    <property type="match status" value="1"/>
</dbReference>
<evidence type="ECO:0000313" key="2">
    <source>
        <dbReference type="EMBL" id="PHT93719.1"/>
    </source>
</evidence>
<dbReference type="OMA" id="MYPLNNM"/>
<evidence type="ECO:0000313" key="3">
    <source>
        <dbReference type="Proteomes" id="UP000222542"/>
    </source>
</evidence>
<dbReference type="Pfam" id="PF00646">
    <property type="entry name" value="F-box"/>
    <property type="match status" value="1"/>
</dbReference>
<dbReference type="Gramene" id="PHT93719">
    <property type="protein sequence ID" value="PHT93719"/>
    <property type="gene ID" value="T459_01601"/>
</dbReference>
<reference evidence="2 3" key="2">
    <citation type="journal article" date="2017" name="Genome Biol.">
        <title>New reference genome sequences of hot pepper reveal the massive evolution of plant disease-resistance genes by retroduplication.</title>
        <authorList>
            <person name="Kim S."/>
            <person name="Park J."/>
            <person name="Yeom S.I."/>
            <person name="Kim Y.M."/>
            <person name="Seo E."/>
            <person name="Kim K.T."/>
            <person name="Kim M.S."/>
            <person name="Lee J.M."/>
            <person name="Cheong K."/>
            <person name="Shin H.S."/>
            <person name="Kim S.B."/>
            <person name="Han K."/>
            <person name="Lee J."/>
            <person name="Park M."/>
            <person name="Lee H.A."/>
            <person name="Lee H.Y."/>
            <person name="Lee Y."/>
            <person name="Oh S."/>
            <person name="Lee J.H."/>
            <person name="Choi E."/>
            <person name="Choi E."/>
            <person name="Lee S.E."/>
            <person name="Jeon J."/>
            <person name="Kim H."/>
            <person name="Choi G."/>
            <person name="Song H."/>
            <person name="Lee J."/>
            <person name="Lee S.C."/>
            <person name="Kwon J.K."/>
            <person name="Lee H.Y."/>
            <person name="Koo N."/>
            <person name="Hong Y."/>
            <person name="Kim R.W."/>
            <person name="Kang W.H."/>
            <person name="Huh J.H."/>
            <person name="Kang B.C."/>
            <person name="Yang T.J."/>
            <person name="Lee Y.H."/>
            <person name="Bennetzen J.L."/>
            <person name="Choi D."/>
        </authorList>
    </citation>
    <scope>NUCLEOTIDE SEQUENCE [LARGE SCALE GENOMIC DNA]</scope>
    <source>
        <strain evidence="3">cv. CM334</strain>
    </source>
</reference>
<protein>
    <recommendedName>
        <fullName evidence="1">F-box domain-containing protein</fullName>
    </recommendedName>
</protein>
<dbReference type="CDD" id="cd22160">
    <property type="entry name" value="F-box_AtFBL13-like"/>
    <property type="match status" value="1"/>
</dbReference>
<dbReference type="EMBL" id="AYRZ02000001">
    <property type="protein sequence ID" value="PHT93719.1"/>
    <property type="molecule type" value="Genomic_DNA"/>
</dbReference>
<feature type="domain" description="F-box" evidence="1">
    <location>
        <begin position="39"/>
        <end position="76"/>
    </location>
</feature>
<dbReference type="Proteomes" id="UP000222542">
    <property type="component" value="Unassembled WGS sequence"/>
</dbReference>
<sequence length="100" mass="11525">MESQKKIRGAVVSSSVVSVHEVNLEVHERVIHSEGESLINRMNDDALIHIIGFLSIKDMARTSVLSRRWRYLWRRSLIPPLNSKEVSIKNQTTVNLEMML</sequence>
<evidence type="ECO:0000259" key="1">
    <source>
        <dbReference type="Pfam" id="PF00646"/>
    </source>
</evidence>
<name>A0A2G3AHL1_CAPAN</name>
<dbReference type="Gene3D" id="1.20.1280.50">
    <property type="match status" value="1"/>
</dbReference>
<dbReference type="InterPro" id="IPR036047">
    <property type="entry name" value="F-box-like_dom_sf"/>
</dbReference>
<dbReference type="InterPro" id="IPR001810">
    <property type="entry name" value="F-box_dom"/>
</dbReference>
<comment type="caution">
    <text evidence="2">The sequence shown here is derived from an EMBL/GenBank/DDBJ whole genome shotgun (WGS) entry which is preliminary data.</text>
</comment>
<dbReference type="AlphaFoldDB" id="A0A2G3AHL1"/>
<reference evidence="2 3" key="1">
    <citation type="journal article" date="2014" name="Nat. Genet.">
        <title>Genome sequence of the hot pepper provides insights into the evolution of pungency in Capsicum species.</title>
        <authorList>
            <person name="Kim S."/>
            <person name="Park M."/>
            <person name="Yeom S.I."/>
            <person name="Kim Y.M."/>
            <person name="Lee J.M."/>
            <person name="Lee H.A."/>
            <person name="Seo E."/>
            <person name="Choi J."/>
            <person name="Cheong K."/>
            <person name="Kim K.T."/>
            <person name="Jung K."/>
            <person name="Lee G.W."/>
            <person name="Oh S.K."/>
            <person name="Bae C."/>
            <person name="Kim S.B."/>
            <person name="Lee H.Y."/>
            <person name="Kim S.Y."/>
            <person name="Kim M.S."/>
            <person name="Kang B.C."/>
            <person name="Jo Y.D."/>
            <person name="Yang H.B."/>
            <person name="Jeong H.J."/>
            <person name="Kang W.H."/>
            <person name="Kwon J.K."/>
            <person name="Shin C."/>
            <person name="Lim J.Y."/>
            <person name="Park J.H."/>
            <person name="Huh J.H."/>
            <person name="Kim J.S."/>
            <person name="Kim B.D."/>
            <person name="Cohen O."/>
            <person name="Paran I."/>
            <person name="Suh M.C."/>
            <person name="Lee S.B."/>
            <person name="Kim Y.K."/>
            <person name="Shin Y."/>
            <person name="Noh S.J."/>
            <person name="Park J."/>
            <person name="Seo Y.S."/>
            <person name="Kwon S.Y."/>
            <person name="Kim H.A."/>
            <person name="Park J.M."/>
            <person name="Kim H.J."/>
            <person name="Choi S.B."/>
            <person name="Bosland P.W."/>
            <person name="Reeves G."/>
            <person name="Jo S.H."/>
            <person name="Lee B.W."/>
            <person name="Cho H.T."/>
            <person name="Choi H.S."/>
            <person name="Lee M.S."/>
            <person name="Yu Y."/>
            <person name="Do Choi Y."/>
            <person name="Park B.S."/>
            <person name="van Deynze A."/>
            <person name="Ashrafi H."/>
            <person name="Hill T."/>
            <person name="Kim W.T."/>
            <person name="Pai H.S."/>
            <person name="Ahn H.K."/>
            <person name="Yeam I."/>
            <person name="Giovannoni J.J."/>
            <person name="Rose J.K."/>
            <person name="Sorensen I."/>
            <person name="Lee S.J."/>
            <person name="Kim R.W."/>
            <person name="Choi I.Y."/>
            <person name="Choi B.S."/>
            <person name="Lim J.S."/>
            <person name="Lee Y.H."/>
            <person name="Choi D."/>
        </authorList>
    </citation>
    <scope>NUCLEOTIDE SEQUENCE [LARGE SCALE GENOMIC DNA]</scope>
    <source>
        <strain evidence="3">cv. CM334</strain>
    </source>
</reference>
<proteinExistence type="predicted"/>
<keyword evidence="3" id="KW-1185">Reference proteome</keyword>
<accession>A0A2G3AHL1</accession>
<organism evidence="2 3">
    <name type="scientific">Capsicum annuum</name>
    <name type="common">Capsicum pepper</name>
    <dbReference type="NCBI Taxonomy" id="4072"/>
    <lineage>
        <taxon>Eukaryota</taxon>
        <taxon>Viridiplantae</taxon>
        <taxon>Streptophyta</taxon>
        <taxon>Embryophyta</taxon>
        <taxon>Tracheophyta</taxon>
        <taxon>Spermatophyta</taxon>
        <taxon>Magnoliopsida</taxon>
        <taxon>eudicotyledons</taxon>
        <taxon>Gunneridae</taxon>
        <taxon>Pentapetalae</taxon>
        <taxon>asterids</taxon>
        <taxon>lamiids</taxon>
        <taxon>Solanales</taxon>
        <taxon>Solanaceae</taxon>
        <taxon>Solanoideae</taxon>
        <taxon>Capsiceae</taxon>
        <taxon>Capsicum</taxon>
    </lineage>
</organism>